<evidence type="ECO:0008006" key="4">
    <source>
        <dbReference type="Google" id="ProtNLM"/>
    </source>
</evidence>
<protein>
    <recommendedName>
        <fullName evidence="4">Senescence domain-containing protein</fullName>
    </recommendedName>
</protein>
<proteinExistence type="predicted"/>
<name>A0A5B8MTK4_9CHLO</name>
<dbReference type="AlphaFoldDB" id="A0A5B8MTK4"/>
<evidence type="ECO:0000313" key="3">
    <source>
        <dbReference type="Proteomes" id="UP000316726"/>
    </source>
</evidence>
<organism evidence="2 3">
    <name type="scientific">Chloropicon primus</name>
    <dbReference type="NCBI Taxonomy" id="1764295"/>
    <lineage>
        <taxon>Eukaryota</taxon>
        <taxon>Viridiplantae</taxon>
        <taxon>Chlorophyta</taxon>
        <taxon>Chloropicophyceae</taxon>
        <taxon>Chloropicales</taxon>
        <taxon>Chloropicaceae</taxon>
        <taxon>Chloropicon</taxon>
    </lineage>
</organism>
<gene>
    <name evidence="2" type="ORF">A3770_11p64270</name>
</gene>
<feature type="compositionally biased region" description="Low complexity" evidence="1">
    <location>
        <begin position="363"/>
        <end position="376"/>
    </location>
</feature>
<dbReference type="OrthoDB" id="546256at2759"/>
<evidence type="ECO:0000313" key="2">
    <source>
        <dbReference type="EMBL" id="QDZ23909.1"/>
    </source>
</evidence>
<keyword evidence="3" id="KW-1185">Reference proteome</keyword>
<sequence>MVLVLAVHTVEEVSARIPFCMMVLNDVLSRQQSSVPPGLDYRFLVPTSGTVSVSLWDASDVETLKVWLDETLSEYCSTECFEVVEEFAQGISVELARQRTAQSVSQKTGAAAASVGEKAQEALSATAAKAKEAGQKVGQKFDEIDQKLKIKEKTTKVGSTVGTTTRNVVGKAGNLALQTKDRAMQNKVVASSVMQIGSGVKVGMKAAGSGLSFLTKKLGELGDTVIKSVQELDAEEKQEREQEASDEMLKQALEEEEPQEAEKKPEEYFAGFDDDGEEAKEPEQPAQEPEPQKDQEEPEREEVREEPEREEVQEEPEKEEVQEEPEKEEEKVVVKDEREAKKEAMMEAMMQAIKDDSPKTEDPQPTSTTETPQEES</sequence>
<dbReference type="EMBL" id="CP031044">
    <property type="protein sequence ID" value="QDZ23909.1"/>
    <property type="molecule type" value="Genomic_DNA"/>
</dbReference>
<feature type="compositionally biased region" description="Basic and acidic residues" evidence="1">
    <location>
        <begin position="353"/>
        <end position="362"/>
    </location>
</feature>
<dbReference type="Proteomes" id="UP000316726">
    <property type="component" value="Chromosome 11"/>
</dbReference>
<feature type="region of interest" description="Disordered" evidence="1">
    <location>
        <begin position="232"/>
        <end position="376"/>
    </location>
</feature>
<reference evidence="2 3" key="1">
    <citation type="submission" date="2018-07" db="EMBL/GenBank/DDBJ databases">
        <title>The complete nuclear genome of the prasinophyte Chloropicon primus (CCMP1205).</title>
        <authorList>
            <person name="Pombert J.-F."/>
            <person name="Otis C."/>
            <person name="Turmel M."/>
            <person name="Lemieux C."/>
        </authorList>
    </citation>
    <scope>NUCLEOTIDE SEQUENCE [LARGE SCALE GENOMIC DNA]</scope>
    <source>
        <strain evidence="2 3">CCMP1205</strain>
    </source>
</reference>
<feature type="compositionally biased region" description="Basic and acidic residues" evidence="1">
    <location>
        <begin position="290"/>
        <end position="307"/>
    </location>
</feature>
<feature type="compositionally biased region" description="Basic and acidic residues" evidence="1">
    <location>
        <begin position="235"/>
        <end position="253"/>
    </location>
</feature>
<feature type="compositionally biased region" description="Acidic residues" evidence="1">
    <location>
        <begin position="308"/>
        <end position="327"/>
    </location>
</feature>
<accession>A0A5B8MTK4</accession>
<feature type="compositionally biased region" description="Basic and acidic residues" evidence="1">
    <location>
        <begin position="328"/>
        <end position="345"/>
    </location>
</feature>
<evidence type="ECO:0000256" key="1">
    <source>
        <dbReference type="SAM" id="MobiDB-lite"/>
    </source>
</evidence>